<keyword evidence="2" id="KW-0805">Transcription regulation</keyword>
<protein>
    <submittedName>
        <fullName evidence="6">LysR family transcriptional regulator</fullName>
    </submittedName>
</protein>
<dbReference type="Proteomes" id="UP001149607">
    <property type="component" value="Chromosome"/>
</dbReference>
<evidence type="ECO:0000256" key="2">
    <source>
        <dbReference type="ARBA" id="ARBA00023015"/>
    </source>
</evidence>
<dbReference type="EMBL" id="JAPQFL010000001">
    <property type="protein sequence ID" value="MDD9327328.1"/>
    <property type="molecule type" value="Genomic_DNA"/>
</dbReference>
<feature type="domain" description="HTH lysR-type" evidence="5">
    <location>
        <begin position="1"/>
        <end position="58"/>
    </location>
</feature>
<dbReference type="InterPro" id="IPR036390">
    <property type="entry name" value="WH_DNA-bd_sf"/>
</dbReference>
<organism evidence="6">
    <name type="scientific">Neisseria leonii</name>
    <dbReference type="NCBI Taxonomy" id="2995413"/>
    <lineage>
        <taxon>Bacteria</taxon>
        <taxon>Pseudomonadati</taxon>
        <taxon>Pseudomonadota</taxon>
        <taxon>Betaproteobacteria</taxon>
        <taxon>Neisseriales</taxon>
        <taxon>Neisseriaceae</taxon>
        <taxon>Neisseria</taxon>
    </lineage>
</organism>
<evidence type="ECO:0000256" key="3">
    <source>
        <dbReference type="ARBA" id="ARBA00023125"/>
    </source>
</evidence>
<dbReference type="EMBL" id="CP146598">
    <property type="protein sequence ID" value="WWY04170.1"/>
    <property type="molecule type" value="Genomic_DNA"/>
</dbReference>
<keyword evidence="3" id="KW-0238">DNA-binding</keyword>
<name>A0A9X4IDP1_9NEIS</name>
<reference evidence="7" key="2">
    <citation type="submission" date="2024-02" db="EMBL/GenBank/DDBJ databases">
        <title>Neisseria leonii sp. nov.</title>
        <authorList>
            <person name="Boutroux M."/>
            <person name="Favre-Rochex S."/>
            <person name="Gorgette O."/>
            <person name="Touak G."/>
            <person name="Muhle E."/>
            <person name="Chesneau O."/>
            <person name="Clermont D."/>
            <person name="Rahi P."/>
        </authorList>
    </citation>
    <scope>NUCLEOTIDE SEQUENCE</scope>
    <source>
        <strain evidence="7">51.81</strain>
    </source>
</reference>
<dbReference type="PANTHER" id="PTHR30126">
    <property type="entry name" value="HTH-TYPE TRANSCRIPTIONAL REGULATOR"/>
    <property type="match status" value="1"/>
</dbReference>
<dbReference type="InterPro" id="IPR036388">
    <property type="entry name" value="WH-like_DNA-bd_sf"/>
</dbReference>
<dbReference type="InterPro" id="IPR005119">
    <property type="entry name" value="LysR_subst-bd"/>
</dbReference>
<sequence>MDLHQLKSFVTVAQHRNLTQAAEFLCLSQPAVSAQIKAIETELDTPLFVRTSNGMTLTRAGEVLLPEAELLLQHKHRLDHFAKMLASGYKEEADIGLIHPLTANKVTGLVQWLRGRAPHVQLHLQYGMSGEILGRVLAKKLHGGFFLGPVTGRSVHSIFLENIHYSLICPLSAEAAIRSGLPKSLEEFTWIEMSGTSGSNKHLQQFWRANRLSPKQQIICDYPQTIIDLVAAGVGVAMVPANKADDAVAAGRPITVIEQYRQTLPLSFIYLDEYEQDPGLMLIKEAVTQIWQL</sequence>
<accession>A0A9X4IDP1</accession>
<dbReference type="PANTHER" id="PTHR30126:SF40">
    <property type="entry name" value="HTH-TYPE TRANSCRIPTIONAL REGULATOR GLTR"/>
    <property type="match status" value="1"/>
</dbReference>
<dbReference type="CDD" id="cd05466">
    <property type="entry name" value="PBP2_LTTR_substrate"/>
    <property type="match status" value="1"/>
</dbReference>
<dbReference type="SUPFAM" id="SSF46785">
    <property type="entry name" value="Winged helix' DNA-binding domain"/>
    <property type="match status" value="1"/>
</dbReference>
<evidence type="ECO:0000313" key="6">
    <source>
        <dbReference type="EMBL" id="MDD9327328.1"/>
    </source>
</evidence>
<evidence type="ECO:0000313" key="7">
    <source>
        <dbReference type="EMBL" id="WWY04170.1"/>
    </source>
</evidence>
<dbReference type="Gene3D" id="3.40.190.290">
    <property type="match status" value="1"/>
</dbReference>
<evidence type="ECO:0000259" key="5">
    <source>
        <dbReference type="PROSITE" id="PS50931"/>
    </source>
</evidence>
<reference evidence="6" key="1">
    <citation type="submission" date="2022-10" db="EMBL/GenBank/DDBJ databases">
        <authorList>
            <person name="Boutroux M."/>
        </authorList>
    </citation>
    <scope>NUCLEOTIDE SEQUENCE</scope>
    <source>
        <strain evidence="6">51.81</strain>
    </source>
</reference>
<proteinExistence type="inferred from homology"/>
<dbReference type="InterPro" id="IPR000847">
    <property type="entry name" value="LysR_HTH_N"/>
</dbReference>
<dbReference type="GO" id="GO:0003700">
    <property type="term" value="F:DNA-binding transcription factor activity"/>
    <property type="evidence" value="ECO:0007669"/>
    <property type="project" value="InterPro"/>
</dbReference>
<evidence type="ECO:0000256" key="1">
    <source>
        <dbReference type="ARBA" id="ARBA00009437"/>
    </source>
</evidence>
<comment type="similarity">
    <text evidence="1">Belongs to the LysR transcriptional regulatory family.</text>
</comment>
<evidence type="ECO:0000313" key="8">
    <source>
        <dbReference type="Proteomes" id="UP001149607"/>
    </source>
</evidence>
<gene>
    <name evidence="6" type="ORF">ORY91_000713</name>
    <name evidence="7" type="ORF">V9W64_02950</name>
</gene>
<dbReference type="SUPFAM" id="SSF53850">
    <property type="entry name" value="Periplasmic binding protein-like II"/>
    <property type="match status" value="1"/>
</dbReference>
<dbReference type="Gene3D" id="1.10.10.10">
    <property type="entry name" value="Winged helix-like DNA-binding domain superfamily/Winged helix DNA-binding domain"/>
    <property type="match status" value="1"/>
</dbReference>
<evidence type="ECO:0000256" key="4">
    <source>
        <dbReference type="ARBA" id="ARBA00023163"/>
    </source>
</evidence>
<keyword evidence="8" id="KW-1185">Reference proteome</keyword>
<dbReference type="AlphaFoldDB" id="A0A9X4IDP1"/>
<dbReference type="GO" id="GO:0000976">
    <property type="term" value="F:transcription cis-regulatory region binding"/>
    <property type="evidence" value="ECO:0007669"/>
    <property type="project" value="TreeGrafter"/>
</dbReference>
<dbReference type="Pfam" id="PF03466">
    <property type="entry name" value="LysR_substrate"/>
    <property type="match status" value="1"/>
</dbReference>
<keyword evidence="4" id="KW-0804">Transcription</keyword>
<dbReference type="RefSeq" id="WP_274584659.1">
    <property type="nucleotide sequence ID" value="NZ_CP146598.1"/>
</dbReference>
<dbReference type="FunFam" id="1.10.10.10:FF:000001">
    <property type="entry name" value="LysR family transcriptional regulator"/>
    <property type="match status" value="1"/>
</dbReference>
<dbReference type="Pfam" id="PF00126">
    <property type="entry name" value="HTH_1"/>
    <property type="match status" value="1"/>
</dbReference>
<dbReference type="PROSITE" id="PS50931">
    <property type="entry name" value="HTH_LYSR"/>
    <property type="match status" value="1"/>
</dbReference>
<dbReference type="PRINTS" id="PR00039">
    <property type="entry name" value="HTHLYSR"/>
</dbReference>